<feature type="chain" id="PRO_5007575278" description="DUF3179 domain-containing protein" evidence="1">
    <location>
        <begin position="21"/>
        <end position="375"/>
    </location>
</feature>
<dbReference type="Pfam" id="PF11376">
    <property type="entry name" value="DUF3179"/>
    <property type="match status" value="1"/>
</dbReference>
<protein>
    <recommendedName>
        <fullName evidence="4">DUF3179 domain-containing protein</fullName>
    </recommendedName>
</protein>
<keyword evidence="1" id="KW-0732">Signal</keyword>
<evidence type="ECO:0000313" key="2">
    <source>
        <dbReference type="EMBL" id="KYG82493.1"/>
    </source>
</evidence>
<dbReference type="InterPro" id="IPR021516">
    <property type="entry name" value="DUF3179"/>
</dbReference>
<dbReference type="Proteomes" id="UP000075615">
    <property type="component" value="Unassembled WGS sequence"/>
</dbReference>
<evidence type="ECO:0000256" key="1">
    <source>
        <dbReference type="SAM" id="SignalP"/>
    </source>
</evidence>
<accession>A0A150XUU5</accession>
<evidence type="ECO:0000313" key="3">
    <source>
        <dbReference type="Proteomes" id="UP000075615"/>
    </source>
</evidence>
<evidence type="ECO:0008006" key="4">
    <source>
        <dbReference type="Google" id="ProtNLM"/>
    </source>
</evidence>
<reference evidence="2 3" key="1">
    <citation type="submission" date="2016-01" db="EMBL/GenBank/DDBJ databases">
        <title>Genome sequencing of Roseivirga echinicomitans KMM 6058.</title>
        <authorList>
            <person name="Selvaratnam C."/>
            <person name="Thevarajoo S."/>
            <person name="Goh K.M."/>
            <person name="Ee R."/>
            <person name="Chan K.-G."/>
            <person name="Chong C.S."/>
        </authorList>
    </citation>
    <scope>NUCLEOTIDE SEQUENCE [LARGE SCALE GENOMIC DNA]</scope>
    <source>
        <strain evidence="2 3">KMM 6058</strain>
    </source>
</reference>
<proteinExistence type="predicted"/>
<dbReference type="STRING" id="296218.AWN68_14660"/>
<sequence length="375" mass="41795">MLIKQCTYISIIFLSTFLWACGGNDAPEPSSPIGGPTTNNSYIISDTFEGESYVVVASGEQGFMGAFKAELSDGTPVQLSELSQAWPTVLLDETGTAFDFLGKAISGEREGKKLVSMNTQLGYYFSLNAYYPSVIYPSQVIERPIVNKSTSEWSIDPSFVFRATFPDAIQALNSPTFVSVDFKDAIDENFFLDPEERVLVIRNGNEIKVYPHRVLDWHEIVNDQILDDKIVVSYCPLTGTGSVWNAQLGATSASFGVSGLLYNNNLILFDRATNSLWSQIGKEAINGTLKDQPAQEYAYEDLKWKAVVPLVTDYNVKVMSLEIGLGYDYDIYPYGNYKNDQDRLNLPVAYKDQKIPGKEIVLGVIVNKKAKIYRF</sequence>
<name>A0A150XUU5_9BACT</name>
<gene>
    <name evidence="2" type="ORF">AWN68_14660</name>
</gene>
<dbReference type="EMBL" id="LRDB01000003">
    <property type="protein sequence ID" value="KYG82493.1"/>
    <property type="molecule type" value="Genomic_DNA"/>
</dbReference>
<organism evidence="2 3">
    <name type="scientific">Roseivirga echinicomitans</name>
    <dbReference type="NCBI Taxonomy" id="296218"/>
    <lineage>
        <taxon>Bacteria</taxon>
        <taxon>Pseudomonadati</taxon>
        <taxon>Bacteroidota</taxon>
        <taxon>Cytophagia</taxon>
        <taxon>Cytophagales</taxon>
        <taxon>Roseivirgaceae</taxon>
        <taxon>Roseivirga</taxon>
    </lineage>
</organism>
<dbReference type="AlphaFoldDB" id="A0A150XUU5"/>
<comment type="caution">
    <text evidence="2">The sequence shown here is derived from an EMBL/GenBank/DDBJ whole genome shotgun (WGS) entry which is preliminary data.</text>
</comment>
<keyword evidence="3" id="KW-1185">Reference proteome</keyword>
<feature type="signal peptide" evidence="1">
    <location>
        <begin position="1"/>
        <end position="20"/>
    </location>
</feature>